<gene>
    <name evidence="6" type="ORF">POTOM_050158</name>
</gene>
<dbReference type="Proteomes" id="UP000886885">
    <property type="component" value="Chromosome 15D"/>
</dbReference>
<evidence type="ECO:0000256" key="5">
    <source>
        <dbReference type="SAM" id="Coils"/>
    </source>
</evidence>
<name>A0A8X7Y3A0_POPTO</name>
<dbReference type="GO" id="GO:0006997">
    <property type="term" value="P:nucleus organization"/>
    <property type="evidence" value="ECO:0007669"/>
    <property type="project" value="InterPro"/>
</dbReference>
<evidence type="ECO:0000256" key="4">
    <source>
        <dbReference type="ARBA" id="ARBA00024208"/>
    </source>
</evidence>
<dbReference type="PANTHER" id="PTHR31908:SF2">
    <property type="entry name" value="PROTEIN CROWDED NUCLEI 4"/>
    <property type="match status" value="1"/>
</dbReference>
<evidence type="ECO:0000313" key="7">
    <source>
        <dbReference type="Proteomes" id="UP000886885"/>
    </source>
</evidence>
<comment type="caution">
    <text evidence="6">The sequence shown here is derived from an EMBL/GenBank/DDBJ whole genome shotgun (WGS) entry which is preliminary data.</text>
</comment>
<keyword evidence="2" id="KW-0539">Nucleus</keyword>
<sequence>MCCDAKEKEIALERQSWSERRKVLQQEQERLLDGQSLLNQREEYVASKSQELNQLEKVLEVSKANIEKELRSLNDEKSKLELTAAFLSQREECMQAVIEREAVLRKREQELLVLQEKLASKESIEIEKVVANHENVLRTRNSEFEAELEMKRQLVEDEIEAKRWAWELREVDLKQREDVVEKELFC</sequence>
<feature type="coiled-coil region" evidence="5">
    <location>
        <begin position="45"/>
        <end position="90"/>
    </location>
</feature>
<reference evidence="6" key="1">
    <citation type="journal article" date="2020" name="bioRxiv">
        <title>Hybrid origin of Populus tomentosa Carr. identified through genome sequencing and phylogenomic analysis.</title>
        <authorList>
            <person name="An X."/>
            <person name="Gao K."/>
            <person name="Chen Z."/>
            <person name="Li J."/>
            <person name="Yang X."/>
            <person name="Yang X."/>
            <person name="Zhou J."/>
            <person name="Guo T."/>
            <person name="Zhao T."/>
            <person name="Huang S."/>
            <person name="Miao D."/>
            <person name="Khan W.U."/>
            <person name="Rao P."/>
            <person name="Ye M."/>
            <person name="Lei B."/>
            <person name="Liao W."/>
            <person name="Wang J."/>
            <person name="Ji L."/>
            <person name="Li Y."/>
            <person name="Guo B."/>
            <person name="Mustafa N.S."/>
            <person name="Li S."/>
            <person name="Yun Q."/>
            <person name="Keller S.R."/>
            <person name="Mao J."/>
            <person name="Zhang R."/>
            <person name="Strauss S.H."/>
        </authorList>
    </citation>
    <scope>NUCLEOTIDE SEQUENCE</scope>
    <source>
        <strain evidence="6">GM15</strain>
        <tissue evidence="6">Leaf</tissue>
    </source>
</reference>
<comment type="subcellular location">
    <subcellularLocation>
        <location evidence="3">Nucleus lamina</location>
    </subcellularLocation>
</comment>
<protein>
    <submittedName>
        <fullName evidence="6">Uncharacterized protein</fullName>
    </submittedName>
</protein>
<accession>A0A8X7Y3A0</accession>
<dbReference type="EMBL" id="JAAWWB010000030">
    <property type="protein sequence ID" value="KAG6745658.1"/>
    <property type="molecule type" value="Genomic_DNA"/>
</dbReference>
<dbReference type="GO" id="GO:0005652">
    <property type="term" value="C:nuclear lamina"/>
    <property type="evidence" value="ECO:0007669"/>
    <property type="project" value="UniProtKB-SubCell"/>
</dbReference>
<evidence type="ECO:0000256" key="3">
    <source>
        <dbReference type="ARBA" id="ARBA00024186"/>
    </source>
</evidence>
<evidence type="ECO:0000313" key="6">
    <source>
        <dbReference type="EMBL" id="KAG6745658.1"/>
    </source>
</evidence>
<dbReference type="InterPro" id="IPR040418">
    <property type="entry name" value="CRWN"/>
</dbReference>
<comment type="similarity">
    <text evidence="4">Belongs to the CRWN family.</text>
</comment>
<keyword evidence="7" id="KW-1185">Reference proteome</keyword>
<evidence type="ECO:0000256" key="2">
    <source>
        <dbReference type="ARBA" id="ARBA00023242"/>
    </source>
</evidence>
<organism evidence="6 7">
    <name type="scientific">Populus tomentosa</name>
    <name type="common">Chinese white poplar</name>
    <dbReference type="NCBI Taxonomy" id="118781"/>
    <lineage>
        <taxon>Eukaryota</taxon>
        <taxon>Viridiplantae</taxon>
        <taxon>Streptophyta</taxon>
        <taxon>Embryophyta</taxon>
        <taxon>Tracheophyta</taxon>
        <taxon>Spermatophyta</taxon>
        <taxon>Magnoliopsida</taxon>
        <taxon>eudicotyledons</taxon>
        <taxon>Gunneridae</taxon>
        <taxon>Pentapetalae</taxon>
        <taxon>rosids</taxon>
        <taxon>fabids</taxon>
        <taxon>Malpighiales</taxon>
        <taxon>Salicaceae</taxon>
        <taxon>Saliceae</taxon>
        <taxon>Populus</taxon>
    </lineage>
</organism>
<proteinExistence type="inferred from homology"/>
<dbReference type="OrthoDB" id="673795at2759"/>
<dbReference type="AlphaFoldDB" id="A0A8X7Y3A0"/>
<dbReference type="PANTHER" id="PTHR31908">
    <property type="entry name" value="PROTEIN CROWDED NUCLEI 4"/>
    <property type="match status" value="1"/>
</dbReference>
<keyword evidence="1 5" id="KW-0175">Coiled coil</keyword>
<evidence type="ECO:0000256" key="1">
    <source>
        <dbReference type="ARBA" id="ARBA00023054"/>
    </source>
</evidence>